<gene>
    <name evidence="1" type="ORF">HYQ45_006004</name>
</gene>
<proteinExistence type="predicted"/>
<sequence length="70" mass="7708">MNSTFAFCIIQSRMLLQGMIESLVGLRTRRSSVASDQPPPSLFETGFKPLSVGLQVLDKVVPLSGDPWRT</sequence>
<evidence type="ECO:0000313" key="1">
    <source>
        <dbReference type="EMBL" id="KAG7136452.1"/>
    </source>
</evidence>
<evidence type="ECO:0000313" key="2">
    <source>
        <dbReference type="Proteomes" id="UP000689129"/>
    </source>
</evidence>
<dbReference type="EMBL" id="JAEMWZ010000104">
    <property type="protein sequence ID" value="KAG7136452.1"/>
    <property type="molecule type" value="Genomic_DNA"/>
</dbReference>
<dbReference type="Proteomes" id="UP000689129">
    <property type="component" value="Unassembled WGS sequence"/>
</dbReference>
<dbReference type="AlphaFoldDB" id="A0A8I2ZRX9"/>
<protein>
    <submittedName>
        <fullName evidence="1">Uncharacterized protein</fullName>
    </submittedName>
</protein>
<accession>A0A8I2ZRX9</accession>
<comment type="caution">
    <text evidence="1">The sequence shown here is derived from an EMBL/GenBank/DDBJ whole genome shotgun (WGS) entry which is preliminary data.</text>
</comment>
<reference evidence="1" key="1">
    <citation type="journal article" date="2021" name="Mol. Plant Pathol.">
        <title>A 20-kb lineage-specific genomic region tames virulence in pathogenic amphidiploid Verticillium longisporum.</title>
        <authorList>
            <person name="Harting R."/>
            <person name="Starke J."/>
            <person name="Kusch H."/>
            <person name="Poggeler S."/>
            <person name="Maurus I."/>
            <person name="Schluter R."/>
            <person name="Landesfeind M."/>
            <person name="Bulla I."/>
            <person name="Nowrousian M."/>
            <person name="de Jonge R."/>
            <person name="Stahlhut G."/>
            <person name="Hoff K.J."/>
            <person name="Asshauer K.P."/>
            <person name="Thurmer A."/>
            <person name="Stanke M."/>
            <person name="Daniel R."/>
            <person name="Morgenstern B."/>
            <person name="Thomma B.P.H.J."/>
            <person name="Kronstad J.W."/>
            <person name="Braus-Stromeyer S.A."/>
            <person name="Braus G.H."/>
        </authorList>
    </citation>
    <scope>NUCLEOTIDE SEQUENCE</scope>
    <source>
        <strain evidence="1">Vl32</strain>
    </source>
</reference>
<organism evidence="1 2">
    <name type="scientific">Verticillium longisporum</name>
    <name type="common">Verticillium dahliae var. longisporum</name>
    <dbReference type="NCBI Taxonomy" id="100787"/>
    <lineage>
        <taxon>Eukaryota</taxon>
        <taxon>Fungi</taxon>
        <taxon>Dikarya</taxon>
        <taxon>Ascomycota</taxon>
        <taxon>Pezizomycotina</taxon>
        <taxon>Sordariomycetes</taxon>
        <taxon>Hypocreomycetidae</taxon>
        <taxon>Glomerellales</taxon>
        <taxon>Plectosphaerellaceae</taxon>
        <taxon>Verticillium</taxon>
    </lineage>
</organism>
<name>A0A8I2ZRX9_VERLO</name>